<keyword evidence="8" id="KW-1185">Reference proteome</keyword>
<protein>
    <recommendedName>
        <fullName evidence="6">FAD dependent oxidoreductase domain-containing protein</fullName>
    </recommendedName>
</protein>
<feature type="domain" description="FAD dependent oxidoreductase" evidence="6">
    <location>
        <begin position="150"/>
        <end position="204"/>
    </location>
</feature>
<gene>
    <name evidence="7" type="ORF">Vgi01_48050</name>
</gene>
<reference evidence="7 8" key="1">
    <citation type="submission" date="2021-01" db="EMBL/GenBank/DDBJ databases">
        <title>Whole genome shotgun sequence of Verrucosispora gifhornensis NBRC 16317.</title>
        <authorList>
            <person name="Komaki H."/>
            <person name="Tamura T."/>
        </authorList>
    </citation>
    <scope>NUCLEOTIDE SEQUENCE [LARGE SCALE GENOMIC DNA]</scope>
    <source>
        <strain evidence="7 8">NBRC 16317</strain>
    </source>
</reference>
<dbReference type="InterPro" id="IPR006076">
    <property type="entry name" value="FAD-dep_OxRdtase"/>
</dbReference>
<evidence type="ECO:0000313" key="7">
    <source>
        <dbReference type="EMBL" id="GIJ18121.1"/>
    </source>
</evidence>
<dbReference type="InterPro" id="IPR052542">
    <property type="entry name" value="Cholesterol_Oxidase"/>
</dbReference>
<comment type="caution">
    <text evidence="7">The sequence shown here is derived from an EMBL/GenBank/DDBJ whole genome shotgun (WGS) entry which is preliminary data.</text>
</comment>
<dbReference type="RefSeq" id="WP_239089130.1">
    <property type="nucleotide sequence ID" value="NZ_BAAAGZ010000028.1"/>
</dbReference>
<keyword evidence="3" id="KW-0285">Flavoprotein</keyword>
<dbReference type="SUPFAM" id="SSF51905">
    <property type="entry name" value="FAD/NAD(P)-binding domain"/>
    <property type="match status" value="1"/>
</dbReference>
<evidence type="ECO:0000313" key="8">
    <source>
        <dbReference type="Proteomes" id="UP000647860"/>
    </source>
</evidence>
<dbReference type="Proteomes" id="UP000647860">
    <property type="component" value="Unassembled WGS sequence"/>
</dbReference>
<evidence type="ECO:0000256" key="5">
    <source>
        <dbReference type="ARBA" id="ARBA00023002"/>
    </source>
</evidence>
<proteinExistence type="inferred from homology"/>
<keyword evidence="4" id="KW-0274">FAD</keyword>
<accession>A0ABQ4IJN9</accession>
<evidence type="ECO:0000256" key="2">
    <source>
        <dbReference type="ARBA" id="ARBA00010790"/>
    </source>
</evidence>
<dbReference type="EMBL" id="BOPA01000036">
    <property type="protein sequence ID" value="GIJ18121.1"/>
    <property type="molecule type" value="Genomic_DNA"/>
</dbReference>
<dbReference type="PANTHER" id="PTHR47470:SF1">
    <property type="entry name" value="FAD-DEPENDENT OXIDOREDUCTASE 2 FAD BINDING DOMAIN-CONTAINING PROTEIN"/>
    <property type="match status" value="1"/>
</dbReference>
<comment type="similarity">
    <text evidence="2">Belongs to the GMC oxidoreductase family.</text>
</comment>
<sequence>MPALGLRGMQRVTVLPDVIVVSAAGVGGGSLIYANTLYEPPAEFFADRRWSGITDWQRELAPCYAQASRMLGVVRQPSITPTDRVIRDVAEDMGVRDSFVRAPVGVFFVTPGHRVPDPYFGGAGPDRSGCTQCGDCLIGCRIGAKNRLDLNYLHLAEQAGATVHPETEVTALRPTGGGRRWEVSAGSQLFRCDQVVLAAGVPARPATPVVS</sequence>
<dbReference type="Pfam" id="PF01266">
    <property type="entry name" value="DAO"/>
    <property type="match status" value="1"/>
</dbReference>
<evidence type="ECO:0000256" key="1">
    <source>
        <dbReference type="ARBA" id="ARBA00001974"/>
    </source>
</evidence>
<evidence type="ECO:0000259" key="6">
    <source>
        <dbReference type="Pfam" id="PF01266"/>
    </source>
</evidence>
<dbReference type="Gene3D" id="3.50.50.60">
    <property type="entry name" value="FAD/NAD(P)-binding domain"/>
    <property type="match status" value="2"/>
</dbReference>
<name>A0ABQ4IJN9_9ACTN</name>
<evidence type="ECO:0000256" key="3">
    <source>
        <dbReference type="ARBA" id="ARBA00022630"/>
    </source>
</evidence>
<dbReference type="InterPro" id="IPR036188">
    <property type="entry name" value="FAD/NAD-bd_sf"/>
</dbReference>
<comment type="cofactor">
    <cofactor evidence="1">
        <name>FAD</name>
        <dbReference type="ChEBI" id="CHEBI:57692"/>
    </cofactor>
</comment>
<evidence type="ECO:0000256" key="4">
    <source>
        <dbReference type="ARBA" id="ARBA00022827"/>
    </source>
</evidence>
<keyword evidence="5" id="KW-0560">Oxidoreductase</keyword>
<dbReference type="PANTHER" id="PTHR47470">
    <property type="entry name" value="CHOLESTEROL OXIDASE"/>
    <property type="match status" value="1"/>
</dbReference>
<organism evidence="7 8">
    <name type="scientific">Micromonospora gifhornensis</name>
    <dbReference type="NCBI Taxonomy" id="84594"/>
    <lineage>
        <taxon>Bacteria</taxon>
        <taxon>Bacillati</taxon>
        <taxon>Actinomycetota</taxon>
        <taxon>Actinomycetes</taxon>
        <taxon>Micromonosporales</taxon>
        <taxon>Micromonosporaceae</taxon>
        <taxon>Micromonospora</taxon>
    </lineage>
</organism>